<reference evidence="2" key="1">
    <citation type="submission" date="2022-11" db="EMBL/GenBank/DDBJ databases">
        <title>Centuries of genome instability and evolution in soft-shell clam transmissible cancer (bioRxiv).</title>
        <authorList>
            <person name="Hart S.F.M."/>
            <person name="Yonemitsu M.A."/>
            <person name="Giersch R.M."/>
            <person name="Beal B.F."/>
            <person name="Arriagada G."/>
            <person name="Davis B.W."/>
            <person name="Ostrander E.A."/>
            <person name="Goff S.P."/>
            <person name="Metzger M.J."/>
        </authorList>
    </citation>
    <scope>NUCLEOTIDE SEQUENCE</scope>
    <source>
        <strain evidence="2">MELC-2E11</strain>
        <tissue evidence="2">Siphon/mantle</tissue>
    </source>
</reference>
<feature type="compositionally biased region" description="Acidic residues" evidence="1">
    <location>
        <begin position="246"/>
        <end position="255"/>
    </location>
</feature>
<proteinExistence type="predicted"/>
<protein>
    <submittedName>
        <fullName evidence="2">GRL1A-like protein</fullName>
    </submittedName>
</protein>
<accession>A0ABY7DQ96</accession>
<dbReference type="InterPro" id="IPR051375">
    <property type="entry name" value="Tuftelin_GRINL1A/MYZAP/CCD68"/>
</dbReference>
<dbReference type="PANTHER" id="PTHR23171">
    <property type="entry name" value="GDOWN1"/>
    <property type="match status" value="1"/>
</dbReference>
<evidence type="ECO:0000313" key="3">
    <source>
        <dbReference type="Proteomes" id="UP001164746"/>
    </source>
</evidence>
<gene>
    <name evidence="2" type="ORF">MAR_024259</name>
</gene>
<sequence length="274" mass="31079">MGEAFYPTNDGKFGNIQKLSDVELHDIIRRREHLLKRKAFLNSLPDKGAKAKGKLEILNQERERRNLLKAQKTHKCTEQVGDSEELAETIQHLRIGDLGDEGHVQGTKHQFEIVEQRAQENMKAGMRQTFKPNSNIHAEHVKDLPEEIRNLQPHPPDPARRSHVSGTTQDVKLAESAAVPPNYRYLSAQPISLQESLDLQKQQKLKYQELHAELTAERLAQSLGIKMDSYTPEGVDMSYRQKLDENIDSDDDVDNENTVPGLTMGDSDSEPDET</sequence>
<keyword evidence="3" id="KW-1185">Reference proteome</keyword>
<evidence type="ECO:0000313" key="2">
    <source>
        <dbReference type="EMBL" id="WAQ99886.1"/>
    </source>
</evidence>
<feature type="region of interest" description="Disordered" evidence="1">
    <location>
        <begin position="243"/>
        <end position="274"/>
    </location>
</feature>
<dbReference type="Proteomes" id="UP001164746">
    <property type="component" value="Chromosome 3"/>
</dbReference>
<evidence type="ECO:0000256" key="1">
    <source>
        <dbReference type="SAM" id="MobiDB-lite"/>
    </source>
</evidence>
<dbReference type="EMBL" id="CP111014">
    <property type="protein sequence ID" value="WAQ99886.1"/>
    <property type="molecule type" value="Genomic_DNA"/>
</dbReference>
<organism evidence="2 3">
    <name type="scientific">Mya arenaria</name>
    <name type="common">Soft-shell clam</name>
    <dbReference type="NCBI Taxonomy" id="6604"/>
    <lineage>
        <taxon>Eukaryota</taxon>
        <taxon>Metazoa</taxon>
        <taxon>Spiralia</taxon>
        <taxon>Lophotrochozoa</taxon>
        <taxon>Mollusca</taxon>
        <taxon>Bivalvia</taxon>
        <taxon>Autobranchia</taxon>
        <taxon>Heteroconchia</taxon>
        <taxon>Euheterodonta</taxon>
        <taxon>Imparidentia</taxon>
        <taxon>Neoheterodontei</taxon>
        <taxon>Myida</taxon>
        <taxon>Myoidea</taxon>
        <taxon>Myidae</taxon>
        <taxon>Mya</taxon>
    </lineage>
</organism>
<name>A0ABY7DQ96_MYAAR</name>
<dbReference type="PANTHER" id="PTHR23171:SF13">
    <property type="entry name" value="DNA-DIRECTED RNA POLYMERASE II SUBUNIT GRINL1A"/>
    <property type="match status" value="1"/>
</dbReference>